<feature type="region of interest" description="Disordered" evidence="1">
    <location>
        <begin position="80"/>
        <end position="102"/>
    </location>
</feature>
<reference evidence="2 3" key="1">
    <citation type="journal article" date="2018" name="Genome Res.">
        <title>The genomic architecture and molecular evolution of ant odorant receptors.</title>
        <authorList>
            <person name="McKenzie S.K."/>
            <person name="Kronauer D.J.C."/>
        </authorList>
    </citation>
    <scope>NUCLEOTIDE SEQUENCE [LARGE SCALE GENOMIC DNA]</scope>
    <source>
        <strain evidence="2">Clonal line C1</strain>
    </source>
</reference>
<dbReference type="Gene3D" id="2.60.120.970">
    <property type="match status" value="1"/>
</dbReference>
<dbReference type="Proteomes" id="UP000279307">
    <property type="component" value="Chromosome 4"/>
</dbReference>
<evidence type="ECO:0000313" key="2">
    <source>
        <dbReference type="EMBL" id="RLU23348.1"/>
    </source>
</evidence>
<gene>
    <name evidence="2" type="ORF">DMN91_003552</name>
</gene>
<evidence type="ECO:0000313" key="3">
    <source>
        <dbReference type="Proteomes" id="UP000279307"/>
    </source>
</evidence>
<dbReference type="AlphaFoldDB" id="A0A3L8DUC5"/>
<dbReference type="OrthoDB" id="6287506at2759"/>
<proteinExistence type="predicted"/>
<evidence type="ECO:0000256" key="1">
    <source>
        <dbReference type="SAM" id="MobiDB-lite"/>
    </source>
</evidence>
<protein>
    <recommendedName>
        <fullName evidence="4">TGF-beta propeptide domain-containing protein</fullName>
    </recommendedName>
</protein>
<feature type="region of interest" description="Disordered" evidence="1">
    <location>
        <begin position="134"/>
        <end position="164"/>
    </location>
</feature>
<accession>A0A3L8DUC5</accession>
<comment type="caution">
    <text evidence="2">The sequence shown here is derived from an EMBL/GenBank/DDBJ whole genome shotgun (WGS) entry which is preliminary data.</text>
</comment>
<evidence type="ECO:0008006" key="4">
    <source>
        <dbReference type="Google" id="ProtNLM"/>
    </source>
</evidence>
<sequence length="660" mass="75040">MLEKAILKIIMGDLGTAEMLLLKSLNYTPEEVLAIRERELDKRKDEELRMAELKSGERKFYGGDLYGSKAKHWNYNSMEFDSSSRNEPDIDMSRNERKRNRYKERNSYDKDFDFDAYNRQAVIDYENLASKLELQQSRSEPANTDYEDESRNSEERDSSQNFHRSFDRAMEPHVIFKISYDDSEFDSNSGSEERSKFTSRDSLVSSKGLKHHIPSTLRHTTAKNVANSFHAPSLSTVSSSSSASAEQTSLPVVYQLGNFKGVRSDYSRNQPSLSTTESPEPVATSTIITNVTFNATLNMITDSGNSTNDDNLPVKDVDVATNRNISEYEGLEWVEDDVYRVIPSFVDSLAYDNPDDNETSDYGEQSLNFLPEGGENDTLEYQNDAPDPVKLFMANVNASIDNTSSTNLSTYQQLALAHRREENVTTSFDSQGQKAIEDIKTRVLALTGRFNLSTNTNQVQRERLTMFSPTCQIPRNTDSETWMDPFSMNMHFQLNLTSGDHVIAAKLRIYKLPQENLTASASGGFDEDEDDEKKIRISIYYYTKSLKKHRSKKRLMDSIVTPLTIEGTHLALDVRQGLRFWRLASRNPHGNGSNHGLVIQIEDQDGRPLKPALYIQQPSCGDHNSDQKASQRTPALFVRACPRYVRVVNGEKIMYVNCRH</sequence>
<feature type="region of interest" description="Disordered" evidence="1">
    <location>
        <begin position="182"/>
        <end position="203"/>
    </location>
</feature>
<dbReference type="EMBL" id="QOIP01000004">
    <property type="protein sequence ID" value="RLU23348.1"/>
    <property type="molecule type" value="Genomic_DNA"/>
</dbReference>
<name>A0A3L8DUC5_OOCBI</name>
<feature type="compositionally biased region" description="Basic and acidic residues" evidence="1">
    <location>
        <begin position="149"/>
        <end position="164"/>
    </location>
</feature>
<feature type="compositionally biased region" description="Basic and acidic residues" evidence="1">
    <location>
        <begin position="82"/>
        <end position="95"/>
    </location>
</feature>
<organism evidence="2 3">
    <name type="scientific">Ooceraea biroi</name>
    <name type="common">Clonal raider ant</name>
    <name type="synonym">Cerapachys biroi</name>
    <dbReference type="NCBI Taxonomy" id="2015173"/>
    <lineage>
        <taxon>Eukaryota</taxon>
        <taxon>Metazoa</taxon>
        <taxon>Ecdysozoa</taxon>
        <taxon>Arthropoda</taxon>
        <taxon>Hexapoda</taxon>
        <taxon>Insecta</taxon>
        <taxon>Pterygota</taxon>
        <taxon>Neoptera</taxon>
        <taxon>Endopterygota</taxon>
        <taxon>Hymenoptera</taxon>
        <taxon>Apocrita</taxon>
        <taxon>Aculeata</taxon>
        <taxon>Formicoidea</taxon>
        <taxon>Formicidae</taxon>
        <taxon>Dorylinae</taxon>
        <taxon>Ooceraea</taxon>
    </lineage>
</organism>